<dbReference type="Gene3D" id="3.40.50.2000">
    <property type="entry name" value="Glycogen Phosphorylase B"/>
    <property type="match status" value="2"/>
</dbReference>
<reference evidence="3 4" key="1">
    <citation type="submission" date="2014-08" db="EMBL/GenBank/DDBJ databases">
        <title>Clostridium innocuum, an unnegligible vancomycin-resistant pathogen causing extra-intestinal infections.</title>
        <authorList>
            <person name="Feng Y."/>
            <person name="Chiu C.-H."/>
        </authorList>
    </citation>
    <scope>NUCLEOTIDE SEQUENCE [LARGE SCALE GENOMIC DNA]</scope>
    <source>
        <strain evidence="3 4">AN88</strain>
    </source>
</reference>
<protein>
    <recommendedName>
        <fullName evidence="5">Glycosyltransferase</fullName>
    </recommendedName>
</protein>
<comment type="caution">
    <text evidence="3">The sequence shown here is derived from an EMBL/GenBank/DDBJ whole genome shotgun (WGS) entry which is preliminary data.</text>
</comment>
<evidence type="ECO:0000259" key="1">
    <source>
        <dbReference type="Pfam" id="PF00534"/>
    </source>
</evidence>
<dbReference type="Pfam" id="PF13439">
    <property type="entry name" value="Glyco_transf_4"/>
    <property type="match status" value="1"/>
</dbReference>
<dbReference type="Proteomes" id="UP000030008">
    <property type="component" value="Unassembled WGS sequence"/>
</dbReference>
<name>A0A099I117_CLOIN</name>
<dbReference type="RefSeq" id="WP_044908213.1">
    <property type="nucleotide sequence ID" value="NZ_JAQCQO010000069.1"/>
</dbReference>
<feature type="domain" description="Glycosyltransferase subfamily 4-like N-terminal" evidence="2">
    <location>
        <begin position="13"/>
        <end position="170"/>
    </location>
</feature>
<evidence type="ECO:0000259" key="2">
    <source>
        <dbReference type="Pfam" id="PF13439"/>
    </source>
</evidence>
<dbReference type="EMBL" id="JQIF01000131">
    <property type="protein sequence ID" value="KGJ51291.1"/>
    <property type="molecule type" value="Genomic_DNA"/>
</dbReference>
<evidence type="ECO:0008006" key="5">
    <source>
        <dbReference type="Google" id="ProtNLM"/>
    </source>
</evidence>
<sequence>MKRVCLVVNGLSYGGVEQVLFNYLNNYDKDEYVFDIVAQREISVEKDIQRFSNIGFNINFVTHKRKNLLKNIFEIRKILKNGNYDVVHSNMSYMNFYILYLSRRYGIKIRINHYHNVFNGKHLKQIVYSVCNNLCDRYSTCNLFCSEKVSDYFGKTTKKSQVLPNAINIEQFKFRRSTRDITRKELGIKSTDFVLGHIGRFTDQKNHKFIINIFQEYCKKNSNAKLLLCGDGEMLGTIKKQCDDYKLSENVIFLSPNSRPELYYNVMDYFVFPSLFEGLGITIVEAQINGLPCICSSVIPEEAILSKNVKVVSLNEPAKVWVDKIKCKSTERKIDFDYSRYDLSLHKALLFKVYNNQCEGI</sequence>
<accession>A0A099I117</accession>
<dbReference type="InterPro" id="IPR050194">
    <property type="entry name" value="Glycosyltransferase_grp1"/>
</dbReference>
<dbReference type="SUPFAM" id="SSF53756">
    <property type="entry name" value="UDP-Glycosyltransferase/glycogen phosphorylase"/>
    <property type="match status" value="1"/>
</dbReference>
<dbReference type="AlphaFoldDB" id="A0A099I117"/>
<dbReference type="PANTHER" id="PTHR45947">
    <property type="entry name" value="SULFOQUINOVOSYL TRANSFERASE SQD2"/>
    <property type="match status" value="1"/>
</dbReference>
<dbReference type="Pfam" id="PF00534">
    <property type="entry name" value="Glycos_transf_1"/>
    <property type="match status" value="1"/>
</dbReference>
<gene>
    <name evidence="3" type="ORF">CIAN88_21730</name>
</gene>
<evidence type="ECO:0000313" key="4">
    <source>
        <dbReference type="Proteomes" id="UP000030008"/>
    </source>
</evidence>
<dbReference type="InterPro" id="IPR028098">
    <property type="entry name" value="Glyco_trans_4-like_N"/>
</dbReference>
<evidence type="ECO:0000313" key="3">
    <source>
        <dbReference type="EMBL" id="KGJ51291.1"/>
    </source>
</evidence>
<organism evidence="3 4">
    <name type="scientific">Clostridium innocuum</name>
    <dbReference type="NCBI Taxonomy" id="1522"/>
    <lineage>
        <taxon>Bacteria</taxon>
        <taxon>Bacillati</taxon>
        <taxon>Bacillota</taxon>
        <taxon>Clostridia</taxon>
        <taxon>Eubacteriales</taxon>
        <taxon>Clostridiaceae</taxon>
        <taxon>Clostridium</taxon>
    </lineage>
</organism>
<feature type="domain" description="Glycosyl transferase family 1" evidence="1">
    <location>
        <begin position="179"/>
        <end position="309"/>
    </location>
</feature>
<dbReference type="PANTHER" id="PTHR45947:SF3">
    <property type="entry name" value="SULFOQUINOVOSYL TRANSFERASE SQD2"/>
    <property type="match status" value="1"/>
</dbReference>
<dbReference type="InterPro" id="IPR001296">
    <property type="entry name" value="Glyco_trans_1"/>
</dbReference>
<dbReference type="GO" id="GO:0016757">
    <property type="term" value="F:glycosyltransferase activity"/>
    <property type="evidence" value="ECO:0007669"/>
    <property type="project" value="InterPro"/>
</dbReference>
<proteinExistence type="predicted"/>